<keyword evidence="2" id="KW-0732">Signal</keyword>
<organism evidence="3 4">
    <name type="scientific">Pseudonocardia nematodicida</name>
    <dbReference type="NCBI Taxonomy" id="1206997"/>
    <lineage>
        <taxon>Bacteria</taxon>
        <taxon>Bacillati</taxon>
        <taxon>Actinomycetota</taxon>
        <taxon>Actinomycetes</taxon>
        <taxon>Pseudonocardiales</taxon>
        <taxon>Pseudonocardiaceae</taxon>
        <taxon>Pseudonocardia</taxon>
    </lineage>
</organism>
<dbReference type="EMBL" id="JBEDNQ010000001">
    <property type="protein sequence ID" value="MEQ3549229.1"/>
    <property type="molecule type" value="Genomic_DNA"/>
</dbReference>
<proteinExistence type="predicted"/>
<accession>A0ABV1K5V0</accession>
<evidence type="ECO:0000313" key="4">
    <source>
        <dbReference type="Proteomes" id="UP001494902"/>
    </source>
</evidence>
<feature type="chain" id="PRO_5045374674" evidence="2">
    <location>
        <begin position="33"/>
        <end position="274"/>
    </location>
</feature>
<keyword evidence="4" id="KW-1185">Reference proteome</keyword>
<dbReference type="Proteomes" id="UP001494902">
    <property type="component" value="Unassembled WGS sequence"/>
</dbReference>
<reference evidence="3 4" key="1">
    <citation type="submission" date="2024-03" db="EMBL/GenBank/DDBJ databases">
        <title>Draft genome sequence of Pseudonocardia nematodicida JCM 31783.</title>
        <authorList>
            <person name="Butdee W."/>
            <person name="Duangmal K."/>
        </authorList>
    </citation>
    <scope>NUCLEOTIDE SEQUENCE [LARGE SCALE GENOMIC DNA]</scope>
    <source>
        <strain evidence="3 4">JCM 31783</strain>
    </source>
</reference>
<evidence type="ECO:0000313" key="3">
    <source>
        <dbReference type="EMBL" id="MEQ3549229.1"/>
    </source>
</evidence>
<evidence type="ECO:0000256" key="1">
    <source>
        <dbReference type="SAM" id="MobiDB-lite"/>
    </source>
</evidence>
<sequence>MTGRHRRTQFSPARRALLGTVPLLGGAGVAAAGVLGGAVPGDDPPETPIPELPVAAGTAASSEVTAASDAELLEQGTGTQGPAAGTGGAQPRGSAATPLGAAAAPQGSAGVSSGSAAVAQGAVPETETPAVEPPATPVLRGLPGHGESAMEVVAGARDAAEAHSAADDRAAAQVGTVADELRAQAEQRAEDARAAGDAALAAYHEAEAERQAERPSRPVMIAPQRPADAVADPGASCDSSELLRLGPLAVAGPDDPDCALDPWIADQLANERDR</sequence>
<feature type="compositionally biased region" description="Low complexity" evidence="1">
    <location>
        <begin position="91"/>
        <end position="130"/>
    </location>
</feature>
<comment type="caution">
    <text evidence="3">The sequence shown here is derived from an EMBL/GenBank/DDBJ whole genome shotgun (WGS) entry which is preliminary data.</text>
</comment>
<feature type="region of interest" description="Disordered" evidence="1">
    <location>
        <begin position="35"/>
        <end position="145"/>
    </location>
</feature>
<protein>
    <submittedName>
        <fullName evidence="3">Uncharacterized protein</fullName>
    </submittedName>
</protein>
<feature type="signal peptide" evidence="2">
    <location>
        <begin position="1"/>
        <end position="32"/>
    </location>
</feature>
<name>A0ABV1K5V0_9PSEU</name>
<dbReference type="RefSeq" id="WP_349296317.1">
    <property type="nucleotide sequence ID" value="NZ_JBEDNQ010000001.1"/>
</dbReference>
<evidence type="ECO:0000256" key="2">
    <source>
        <dbReference type="SAM" id="SignalP"/>
    </source>
</evidence>
<gene>
    <name evidence="3" type="ORF">WIS52_01995</name>
</gene>